<comment type="caution">
    <text evidence="2">The sequence shown here is derived from an EMBL/GenBank/DDBJ whole genome shotgun (WGS) entry which is preliminary data.</text>
</comment>
<accession>A0A7W7VFF4</accession>
<dbReference type="EMBL" id="JACHJQ010000004">
    <property type="protein sequence ID" value="MBB4908099.1"/>
    <property type="molecule type" value="Genomic_DNA"/>
</dbReference>
<feature type="transmembrane region" description="Helical" evidence="1">
    <location>
        <begin position="7"/>
        <end position="25"/>
    </location>
</feature>
<keyword evidence="3" id="KW-1185">Reference proteome</keyword>
<dbReference type="Gene3D" id="1.25.40.10">
    <property type="entry name" value="Tetratricopeptide repeat domain"/>
    <property type="match status" value="1"/>
</dbReference>
<keyword evidence="1" id="KW-0472">Membrane</keyword>
<evidence type="ECO:0000313" key="2">
    <source>
        <dbReference type="EMBL" id="MBB4908099.1"/>
    </source>
</evidence>
<reference evidence="2 3" key="1">
    <citation type="submission" date="2020-08" db="EMBL/GenBank/DDBJ databases">
        <title>Genomic Encyclopedia of Type Strains, Phase III (KMG-III): the genomes of soil and plant-associated and newly described type strains.</title>
        <authorList>
            <person name="Whitman W."/>
        </authorList>
    </citation>
    <scope>NUCLEOTIDE SEQUENCE [LARGE SCALE GENOMIC DNA]</scope>
    <source>
        <strain evidence="2 3">CECT 8960</strain>
    </source>
</reference>
<dbReference type="Proteomes" id="UP000520767">
    <property type="component" value="Unassembled WGS sequence"/>
</dbReference>
<organism evidence="2 3">
    <name type="scientific">Actinophytocola algeriensis</name>
    <dbReference type="NCBI Taxonomy" id="1768010"/>
    <lineage>
        <taxon>Bacteria</taxon>
        <taxon>Bacillati</taxon>
        <taxon>Actinomycetota</taxon>
        <taxon>Actinomycetes</taxon>
        <taxon>Pseudonocardiales</taxon>
        <taxon>Pseudonocardiaceae</taxon>
    </lineage>
</organism>
<evidence type="ECO:0000256" key="1">
    <source>
        <dbReference type="SAM" id="Phobius"/>
    </source>
</evidence>
<gene>
    <name evidence="2" type="ORF">FHR82_004341</name>
</gene>
<name>A0A7W7VFF4_9PSEU</name>
<dbReference type="AlphaFoldDB" id="A0A7W7VFF4"/>
<evidence type="ECO:0000313" key="3">
    <source>
        <dbReference type="Proteomes" id="UP000520767"/>
    </source>
</evidence>
<feature type="transmembrane region" description="Helical" evidence="1">
    <location>
        <begin position="31"/>
        <end position="58"/>
    </location>
</feature>
<protein>
    <recommendedName>
        <fullName evidence="4">Tetratricopeptide repeat protein</fullName>
    </recommendedName>
</protein>
<proteinExistence type="predicted"/>
<sequence>MRVAHVLLRPGGLATVATVAAVVVLTRPDVVTGLVGALTGGLVAVVASQAGLLASVLVPGVTLRRLVIGTGPRVADWPTPHRIVTLRAVPIILSVSVRATTAGRIRAVALCGLAAEAVPAVCAVALADGPFTTGFAAAAVASLAVSLVPKRTATTTSTGWLLFRLPYSGAGKAAPLVDRAVRAAQAGDIAAAETAAAQLRVRHPGLRSALAARIRVLAAQGRYAEAVVLAVRLTTDPDPGAYAVLAGLTCATVESGQLDSETGLTTASRAIENAAALGYPSHRLNGARAMVALLRGDAKDAITLAQLSASTADDALGRADDLATLARAHMAAGDNRMARQVLTEAEKLAGWWPRVATTRTRLEVAG</sequence>
<keyword evidence="1" id="KW-1133">Transmembrane helix</keyword>
<keyword evidence="1" id="KW-0812">Transmembrane</keyword>
<dbReference type="RefSeq" id="WP_184812207.1">
    <property type="nucleotide sequence ID" value="NZ_JACHJQ010000004.1"/>
</dbReference>
<dbReference type="InterPro" id="IPR011990">
    <property type="entry name" value="TPR-like_helical_dom_sf"/>
</dbReference>
<evidence type="ECO:0008006" key="4">
    <source>
        <dbReference type="Google" id="ProtNLM"/>
    </source>
</evidence>